<proteinExistence type="predicted"/>
<organism evidence="4 5">
    <name type="scientific">Tanacetum coccineum</name>
    <dbReference type="NCBI Taxonomy" id="301880"/>
    <lineage>
        <taxon>Eukaryota</taxon>
        <taxon>Viridiplantae</taxon>
        <taxon>Streptophyta</taxon>
        <taxon>Embryophyta</taxon>
        <taxon>Tracheophyta</taxon>
        <taxon>Spermatophyta</taxon>
        <taxon>Magnoliopsida</taxon>
        <taxon>eudicotyledons</taxon>
        <taxon>Gunneridae</taxon>
        <taxon>Pentapetalae</taxon>
        <taxon>asterids</taxon>
        <taxon>campanulids</taxon>
        <taxon>Asterales</taxon>
        <taxon>Asteraceae</taxon>
        <taxon>Asteroideae</taxon>
        <taxon>Anthemideae</taxon>
        <taxon>Anthemidinae</taxon>
        <taxon>Tanacetum</taxon>
    </lineage>
</organism>
<dbReference type="CDD" id="cd00590">
    <property type="entry name" value="RRM_SF"/>
    <property type="match status" value="1"/>
</dbReference>
<reference evidence="4" key="1">
    <citation type="journal article" date="2022" name="Int. J. Mol. Sci.">
        <title>Draft Genome of Tanacetum Coccineum: Genomic Comparison of Closely Related Tanacetum-Family Plants.</title>
        <authorList>
            <person name="Yamashiro T."/>
            <person name="Shiraishi A."/>
            <person name="Nakayama K."/>
            <person name="Satake H."/>
        </authorList>
    </citation>
    <scope>NUCLEOTIDE SEQUENCE</scope>
</reference>
<dbReference type="SUPFAM" id="SSF54928">
    <property type="entry name" value="RNA-binding domain, RBD"/>
    <property type="match status" value="1"/>
</dbReference>
<dbReference type="InterPro" id="IPR035979">
    <property type="entry name" value="RBD_domain_sf"/>
</dbReference>
<reference evidence="4" key="2">
    <citation type="submission" date="2022-01" db="EMBL/GenBank/DDBJ databases">
        <authorList>
            <person name="Yamashiro T."/>
            <person name="Shiraishi A."/>
            <person name="Satake H."/>
            <person name="Nakayama K."/>
        </authorList>
    </citation>
    <scope>NUCLEOTIDE SEQUENCE</scope>
</reference>
<feature type="region of interest" description="Disordered" evidence="2">
    <location>
        <begin position="308"/>
        <end position="357"/>
    </location>
</feature>
<comment type="caution">
    <text evidence="4">The sequence shown here is derived from an EMBL/GenBank/DDBJ whole genome shotgun (WGS) entry which is preliminary data.</text>
</comment>
<dbReference type="Gene3D" id="3.60.10.10">
    <property type="entry name" value="Endonuclease/exonuclease/phosphatase"/>
    <property type="match status" value="1"/>
</dbReference>
<dbReference type="SMART" id="SM00360">
    <property type="entry name" value="RRM"/>
    <property type="match status" value="1"/>
</dbReference>
<name>A0ABQ4X0U1_9ASTR</name>
<sequence length="631" mass="72429">MQKISKSVFVTKFPEDSTARDLWKVCSDYGTVVDVFIPFKISKSGKHFAFVRFIKVINLKRLVSNLCTIWIGRYHLHANYVRFERPQKPNSSIPRGPNHSTPKETNMENSNNSFVYVLKRGSQSHVTPEITKPALVLDDTCIKEFDFGMSLMGRAKDVSAIPNLPCIISKEGFQNVKLSYLGGMWVLFEFDSLTTKEKFLNHSGIGSWFTELIQATSSFENDERIVWISIEGLPIKAWTPNTFRKIASLWGEYVEWEDDDLKSLSCKHLCLKTNMKVIINERQKVIIQGKVYWIRVKELDAWFPNFQEDDQDDLSSDGESQEGDVANKTDNNESDVDRVSESSFMHENDTAHKDAKLLKKREVGSHSEDPFNIYGILDGQKNNVCNSCSDEPKFPPGFTPDNNDHENNVVENIKDTTERVQSLSNKLNDRCSNRGFSSQRRSSVGCSGGILCMWNPNMFVKEQVSTCDYFVALMGTWAPTSSKLLIISVYAPQELNERRNLWDYLRTIIDRWEGDTVIMGDFNEVRSKHERFGSTFNRQGAIAFNNFISSACLIDLPLEGYAFTWAHKSASKMSKLDRYLISEGVLDLFPHLSALCLDRHLFYHRPILMRETNYDYGPSPFRLVELELYYL</sequence>
<evidence type="ECO:0000256" key="2">
    <source>
        <dbReference type="SAM" id="MobiDB-lite"/>
    </source>
</evidence>
<evidence type="ECO:0000256" key="1">
    <source>
        <dbReference type="PROSITE-ProRule" id="PRU00176"/>
    </source>
</evidence>
<dbReference type="SUPFAM" id="SSF56219">
    <property type="entry name" value="DNase I-like"/>
    <property type="match status" value="1"/>
</dbReference>
<evidence type="ECO:0000313" key="4">
    <source>
        <dbReference type="EMBL" id="GJS58640.1"/>
    </source>
</evidence>
<evidence type="ECO:0000259" key="3">
    <source>
        <dbReference type="PROSITE" id="PS50102"/>
    </source>
</evidence>
<dbReference type="InterPro" id="IPR012677">
    <property type="entry name" value="Nucleotide-bd_a/b_plait_sf"/>
</dbReference>
<protein>
    <submittedName>
        <fullName evidence="4">RNA-directed DNA polymerase, eukaryota</fullName>
    </submittedName>
</protein>
<dbReference type="PANTHER" id="PTHR33710:SF64">
    <property type="entry name" value="ENDONUCLEASE_EXONUCLEASE_PHOSPHATASE DOMAIN-CONTAINING PROTEIN"/>
    <property type="match status" value="1"/>
</dbReference>
<dbReference type="InterPro" id="IPR000504">
    <property type="entry name" value="RRM_dom"/>
</dbReference>
<keyword evidence="1" id="KW-0694">RNA-binding</keyword>
<dbReference type="Pfam" id="PF00076">
    <property type="entry name" value="RRM_1"/>
    <property type="match status" value="1"/>
</dbReference>
<keyword evidence="4" id="KW-0548">Nucleotidyltransferase</keyword>
<feature type="compositionally biased region" description="Polar residues" evidence="2">
    <location>
        <begin position="88"/>
        <end position="100"/>
    </location>
</feature>
<dbReference type="InterPro" id="IPR036691">
    <property type="entry name" value="Endo/exonu/phosph_ase_sf"/>
</dbReference>
<dbReference type="Gene3D" id="3.30.70.330">
    <property type="match status" value="1"/>
</dbReference>
<dbReference type="PROSITE" id="PS50102">
    <property type="entry name" value="RRM"/>
    <property type="match status" value="1"/>
</dbReference>
<keyword evidence="5" id="KW-1185">Reference proteome</keyword>
<dbReference type="GO" id="GO:0003964">
    <property type="term" value="F:RNA-directed DNA polymerase activity"/>
    <property type="evidence" value="ECO:0007669"/>
    <property type="project" value="UniProtKB-KW"/>
</dbReference>
<feature type="compositionally biased region" description="Acidic residues" evidence="2">
    <location>
        <begin position="308"/>
        <end position="322"/>
    </location>
</feature>
<keyword evidence="4" id="KW-0695">RNA-directed DNA polymerase</keyword>
<feature type="region of interest" description="Disordered" evidence="2">
    <location>
        <begin position="87"/>
        <end position="108"/>
    </location>
</feature>
<dbReference type="EMBL" id="BQNB010009094">
    <property type="protein sequence ID" value="GJS58640.1"/>
    <property type="molecule type" value="Genomic_DNA"/>
</dbReference>
<evidence type="ECO:0000313" key="5">
    <source>
        <dbReference type="Proteomes" id="UP001151760"/>
    </source>
</evidence>
<keyword evidence="4" id="KW-0808">Transferase</keyword>
<dbReference type="PANTHER" id="PTHR33710">
    <property type="entry name" value="BNAC02G09200D PROTEIN"/>
    <property type="match status" value="1"/>
</dbReference>
<gene>
    <name evidence="4" type="ORF">Tco_0653424</name>
</gene>
<feature type="compositionally biased region" description="Basic and acidic residues" evidence="2">
    <location>
        <begin position="325"/>
        <end position="357"/>
    </location>
</feature>
<accession>A0ABQ4X0U1</accession>
<feature type="domain" description="RRM" evidence="3">
    <location>
        <begin position="6"/>
        <end position="88"/>
    </location>
</feature>
<dbReference type="Proteomes" id="UP001151760">
    <property type="component" value="Unassembled WGS sequence"/>
</dbReference>